<dbReference type="PANTHER" id="PTHR31541">
    <property type="entry name" value="B3 DOMAIN PLANT PROTEIN-RELATED"/>
    <property type="match status" value="1"/>
</dbReference>
<evidence type="ECO:0000256" key="4">
    <source>
        <dbReference type="ARBA" id="ARBA00023163"/>
    </source>
</evidence>
<keyword evidence="3 6" id="KW-0238">DNA-binding</keyword>
<evidence type="ECO:0000256" key="3">
    <source>
        <dbReference type="ARBA" id="ARBA00023125"/>
    </source>
</evidence>
<dbReference type="GO" id="GO:0005634">
    <property type="term" value="C:nucleus"/>
    <property type="evidence" value="ECO:0007669"/>
    <property type="project" value="UniProtKB-SubCell"/>
</dbReference>
<keyword evidence="2" id="KW-0805">Transcription regulation</keyword>
<gene>
    <name evidence="6" type="ORF">HanXRQr2_Chr07g0308151</name>
</gene>
<evidence type="ECO:0000256" key="5">
    <source>
        <dbReference type="ARBA" id="ARBA00023242"/>
    </source>
</evidence>
<keyword evidence="7" id="KW-1185">Reference proteome</keyword>
<protein>
    <submittedName>
        <fullName evidence="6">DNA-binding pseudobarrel domain superfamily</fullName>
    </submittedName>
</protein>
<dbReference type="GO" id="GO:0003677">
    <property type="term" value="F:DNA binding"/>
    <property type="evidence" value="ECO:0007669"/>
    <property type="project" value="UniProtKB-KW"/>
</dbReference>
<proteinExistence type="predicted"/>
<dbReference type="Gramene" id="mRNA:HanXRQr2_Chr07g0308151">
    <property type="protein sequence ID" value="CDS:HanXRQr2_Chr07g0308151.1"/>
    <property type="gene ID" value="HanXRQr2_Chr07g0308151"/>
</dbReference>
<accession>A0A9K3INE6</accession>
<evidence type="ECO:0000313" key="7">
    <source>
        <dbReference type="Proteomes" id="UP000215914"/>
    </source>
</evidence>
<evidence type="ECO:0000256" key="1">
    <source>
        <dbReference type="ARBA" id="ARBA00004123"/>
    </source>
</evidence>
<reference evidence="6" key="1">
    <citation type="journal article" date="2017" name="Nature">
        <title>The sunflower genome provides insights into oil metabolism, flowering and Asterid evolution.</title>
        <authorList>
            <person name="Badouin H."/>
            <person name="Gouzy J."/>
            <person name="Grassa C.J."/>
            <person name="Murat F."/>
            <person name="Staton S.E."/>
            <person name="Cottret L."/>
            <person name="Lelandais-Briere C."/>
            <person name="Owens G.L."/>
            <person name="Carrere S."/>
            <person name="Mayjonade B."/>
            <person name="Legrand L."/>
            <person name="Gill N."/>
            <person name="Kane N.C."/>
            <person name="Bowers J.E."/>
            <person name="Hubner S."/>
            <person name="Bellec A."/>
            <person name="Berard A."/>
            <person name="Berges H."/>
            <person name="Blanchet N."/>
            <person name="Boniface M.C."/>
            <person name="Brunel D."/>
            <person name="Catrice O."/>
            <person name="Chaidir N."/>
            <person name="Claudel C."/>
            <person name="Donnadieu C."/>
            <person name="Faraut T."/>
            <person name="Fievet G."/>
            <person name="Helmstetter N."/>
            <person name="King M."/>
            <person name="Knapp S.J."/>
            <person name="Lai Z."/>
            <person name="Le Paslier M.C."/>
            <person name="Lippi Y."/>
            <person name="Lorenzon L."/>
            <person name="Mandel J.R."/>
            <person name="Marage G."/>
            <person name="Marchand G."/>
            <person name="Marquand E."/>
            <person name="Bret-Mestries E."/>
            <person name="Morien E."/>
            <person name="Nambeesan S."/>
            <person name="Nguyen T."/>
            <person name="Pegot-Espagnet P."/>
            <person name="Pouilly N."/>
            <person name="Raftis F."/>
            <person name="Sallet E."/>
            <person name="Schiex T."/>
            <person name="Thomas J."/>
            <person name="Vandecasteele C."/>
            <person name="Vares D."/>
            <person name="Vear F."/>
            <person name="Vautrin S."/>
            <person name="Crespi M."/>
            <person name="Mangin B."/>
            <person name="Burke J.M."/>
            <person name="Salse J."/>
            <person name="Munos S."/>
            <person name="Vincourt P."/>
            <person name="Rieseberg L.H."/>
            <person name="Langlade N.B."/>
        </authorList>
    </citation>
    <scope>NUCLEOTIDE SEQUENCE</scope>
    <source>
        <tissue evidence="6">Leaves</tissue>
    </source>
</reference>
<dbReference type="Proteomes" id="UP000215914">
    <property type="component" value="Unassembled WGS sequence"/>
</dbReference>
<sequence length="217" mass="25578">MNNLLLSLNIHSSFVTLNDRSLQLEEEDGHDHHHKVKKSYTKGELFAIANALATDQVMIKKRKLCLLMEEEDNNNKKKRKKECVSVVNNESIVQLKRFITGEMGGLDMKLVIQKVLYESDMKKDQSRLNMPILQLKTQPHKFLTDEEIRMIDESKDGIEVRVVDSKLRMYERPLWLKKWHLENTDNYVLKTNRNKFVADNHVLKKGTMIQLWAFRKN</sequence>
<name>A0A9K3INE6_HELAN</name>
<dbReference type="InterPro" id="IPR005508">
    <property type="entry name" value="At2g31720-like"/>
</dbReference>
<keyword evidence="5" id="KW-0539">Nucleus</keyword>
<organism evidence="6 7">
    <name type="scientific">Helianthus annuus</name>
    <name type="common">Common sunflower</name>
    <dbReference type="NCBI Taxonomy" id="4232"/>
    <lineage>
        <taxon>Eukaryota</taxon>
        <taxon>Viridiplantae</taxon>
        <taxon>Streptophyta</taxon>
        <taxon>Embryophyta</taxon>
        <taxon>Tracheophyta</taxon>
        <taxon>Spermatophyta</taxon>
        <taxon>Magnoliopsida</taxon>
        <taxon>eudicotyledons</taxon>
        <taxon>Gunneridae</taxon>
        <taxon>Pentapetalae</taxon>
        <taxon>asterids</taxon>
        <taxon>campanulids</taxon>
        <taxon>Asterales</taxon>
        <taxon>Asteraceae</taxon>
        <taxon>Asteroideae</taxon>
        <taxon>Heliantheae alliance</taxon>
        <taxon>Heliantheae</taxon>
        <taxon>Helianthus</taxon>
    </lineage>
</organism>
<evidence type="ECO:0000313" key="6">
    <source>
        <dbReference type="EMBL" id="KAF5799752.1"/>
    </source>
</evidence>
<dbReference type="EMBL" id="MNCJ02000322">
    <property type="protein sequence ID" value="KAF5799752.1"/>
    <property type="molecule type" value="Genomic_DNA"/>
</dbReference>
<comment type="subcellular location">
    <subcellularLocation>
        <location evidence="1">Nucleus</location>
    </subcellularLocation>
</comment>
<comment type="caution">
    <text evidence="6">The sequence shown here is derived from an EMBL/GenBank/DDBJ whole genome shotgun (WGS) entry which is preliminary data.</text>
</comment>
<dbReference type="PANTHER" id="PTHR31541:SF60">
    <property type="entry name" value="TF-B3 DOMAIN-CONTAINING PROTEIN"/>
    <property type="match status" value="1"/>
</dbReference>
<dbReference type="Gene3D" id="2.40.330.10">
    <property type="entry name" value="DNA-binding pseudobarrel domain"/>
    <property type="match status" value="1"/>
</dbReference>
<reference evidence="6" key="2">
    <citation type="submission" date="2020-06" db="EMBL/GenBank/DDBJ databases">
        <title>Helianthus annuus Genome sequencing and assembly Release 2.</title>
        <authorList>
            <person name="Gouzy J."/>
            <person name="Langlade N."/>
            <person name="Munos S."/>
        </authorList>
    </citation>
    <scope>NUCLEOTIDE SEQUENCE</scope>
    <source>
        <tissue evidence="6">Leaves</tissue>
    </source>
</reference>
<dbReference type="InterPro" id="IPR015300">
    <property type="entry name" value="DNA-bd_pseudobarrel_sf"/>
</dbReference>
<evidence type="ECO:0000256" key="2">
    <source>
        <dbReference type="ARBA" id="ARBA00023015"/>
    </source>
</evidence>
<keyword evidence="4" id="KW-0804">Transcription</keyword>
<dbReference type="Pfam" id="PF03754">
    <property type="entry name" value="At2g31720-like"/>
    <property type="match status" value="1"/>
</dbReference>
<dbReference type="AlphaFoldDB" id="A0A9K3INE6"/>